<feature type="region of interest" description="Disordered" evidence="17">
    <location>
        <begin position="40"/>
        <end position="59"/>
    </location>
</feature>
<evidence type="ECO:0000256" key="18">
    <source>
        <dbReference type="SAM" id="Phobius"/>
    </source>
</evidence>
<keyword evidence="11 18" id="KW-1133">Transmembrane helix</keyword>
<organism evidence="19 20">
    <name type="scientific">Ditylenchus dipsaci</name>
    <dbReference type="NCBI Taxonomy" id="166011"/>
    <lineage>
        <taxon>Eukaryota</taxon>
        <taxon>Metazoa</taxon>
        <taxon>Ecdysozoa</taxon>
        <taxon>Nematoda</taxon>
        <taxon>Chromadorea</taxon>
        <taxon>Rhabditida</taxon>
        <taxon>Tylenchina</taxon>
        <taxon>Tylenchomorpha</taxon>
        <taxon>Sphaerularioidea</taxon>
        <taxon>Anguinidae</taxon>
        <taxon>Anguininae</taxon>
        <taxon>Ditylenchus</taxon>
    </lineage>
</organism>
<evidence type="ECO:0000256" key="1">
    <source>
        <dbReference type="ARBA" id="ARBA00003195"/>
    </source>
</evidence>
<accession>A0A915ELK5</accession>
<keyword evidence="12" id="KW-0496">Mitochondrion</keyword>
<keyword evidence="8" id="KW-0999">Mitochondrion inner membrane</keyword>
<evidence type="ECO:0000256" key="3">
    <source>
        <dbReference type="ARBA" id="ARBA00008915"/>
    </source>
</evidence>
<keyword evidence="9" id="KW-0809">Transit peptide</keyword>
<keyword evidence="5" id="KW-0813">Transport</keyword>
<keyword evidence="19" id="KW-1185">Reference proteome</keyword>
<protein>
    <recommendedName>
        <fullName evidence="4">NADH dehydrogenase [ubiquinone] 1 beta subcomplex subunit 11, mitochondrial</fullName>
    </recommendedName>
    <alternativeName>
        <fullName evidence="15">Complex I-ESSS</fullName>
    </alternativeName>
    <alternativeName>
        <fullName evidence="14">NADH-ubiquinone oxidoreductase ESSS subunit</fullName>
    </alternativeName>
</protein>
<dbReference type="AlphaFoldDB" id="A0A915ELK5"/>
<dbReference type="WBParaSite" id="jg8021">
    <property type="protein sequence ID" value="jg8021"/>
    <property type="gene ID" value="jg8021"/>
</dbReference>
<evidence type="ECO:0000313" key="19">
    <source>
        <dbReference type="Proteomes" id="UP000887574"/>
    </source>
</evidence>
<keyword evidence="6" id="KW-0679">Respiratory chain</keyword>
<proteinExistence type="inferred from homology"/>
<evidence type="ECO:0000256" key="5">
    <source>
        <dbReference type="ARBA" id="ARBA00022448"/>
    </source>
</evidence>
<reference evidence="20" key="1">
    <citation type="submission" date="2022-11" db="UniProtKB">
        <authorList>
            <consortium name="WormBaseParasite"/>
        </authorList>
    </citation>
    <scope>IDENTIFICATION</scope>
</reference>
<comment type="subunit">
    <text evidence="16">Complex I is composed of 45 different subunits. Interacts with BCAP31.</text>
</comment>
<evidence type="ECO:0000256" key="11">
    <source>
        <dbReference type="ARBA" id="ARBA00022989"/>
    </source>
</evidence>
<evidence type="ECO:0000256" key="4">
    <source>
        <dbReference type="ARBA" id="ARBA00018632"/>
    </source>
</evidence>
<evidence type="ECO:0000256" key="6">
    <source>
        <dbReference type="ARBA" id="ARBA00022660"/>
    </source>
</evidence>
<dbReference type="PANTHER" id="PTHR13327">
    <property type="entry name" value="NADH-UBIQUINONE OXIDOREDUCTASE ESSS SUBUNIT, MITOCHONDRIAL PRECURSOR"/>
    <property type="match status" value="1"/>
</dbReference>
<evidence type="ECO:0000256" key="13">
    <source>
        <dbReference type="ARBA" id="ARBA00023136"/>
    </source>
</evidence>
<dbReference type="PANTHER" id="PTHR13327:SF0">
    <property type="entry name" value="NADH DEHYDROGENASE [UBIQUINONE] 1 BETA SUBCOMPLEX SUBUNIT 11, MITOCHONDRIAL"/>
    <property type="match status" value="1"/>
</dbReference>
<comment type="function">
    <text evidence="1">Accessory subunit of the mitochondrial membrane respiratory chain NADH dehydrogenase (Complex I), that is believed not to be involved in catalysis. Complex I functions in the transfer of electrons from NADH to the respiratory chain. The immediate electron acceptor for the enzyme is believed to be ubiquinone.</text>
</comment>
<evidence type="ECO:0000256" key="9">
    <source>
        <dbReference type="ARBA" id="ARBA00022946"/>
    </source>
</evidence>
<evidence type="ECO:0000256" key="7">
    <source>
        <dbReference type="ARBA" id="ARBA00022692"/>
    </source>
</evidence>
<dbReference type="Proteomes" id="UP000887574">
    <property type="component" value="Unplaced"/>
</dbReference>
<feature type="compositionally biased region" description="Basic and acidic residues" evidence="17">
    <location>
        <begin position="42"/>
        <end position="59"/>
    </location>
</feature>
<evidence type="ECO:0000256" key="14">
    <source>
        <dbReference type="ARBA" id="ARBA00030753"/>
    </source>
</evidence>
<keyword evidence="13 18" id="KW-0472">Membrane</keyword>
<comment type="subcellular location">
    <subcellularLocation>
        <location evidence="2">Mitochondrion inner membrane</location>
        <topology evidence="2">Single-pass membrane protein</topology>
    </subcellularLocation>
</comment>
<evidence type="ECO:0000256" key="15">
    <source>
        <dbReference type="ARBA" id="ARBA00031387"/>
    </source>
</evidence>
<evidence type="ECO:0000256" key="2">
    <source>
        <dbReference type="ARBA" id="ARBA00004434"/>
    </source>
</evidence>
<evidence type="ECO:0000256" key="16">
    <source>
        <dbReference type="ARBA" id="ARBA00046528"/>
    </source>
</evidence>
<name>A0A915ELK5_9BILA</name>
<evidence type="ECO:0000256" key="8">
    <source>
        <dbReference type="ARBA" id="ARBA00022792"/>
    </source>
</evidence>
<comment type="similarity">
    <text evidence="3">Belongs to the complex I NDUFB11 subunit family.</text>
</comment>
<evidence type="ECO:0000256" key="17">
    <source>
        <dbReference type="SAM" id="MobiDB-lite"/>
    </source>
</evidence>
<sequence length="214" mass="25172">MIFAGNSMLKASKLVFNDKMLRCNAYRRLPYLCQRLASSKEGGGDHGGKDSHSRNDGHHAEDDVKMEMQSEMYKPGSDHFAYENPWPKLNKGRLDWMFQDSWRRPLAPDQGAKMRKEWIYMGQCTYNEYYDWLKYHRLAIMFFTMLCPVVLFKFMFLEPDWPAGHSWATREAHLEIARRQKAGLPLIGKDLIDPSRVMQDLPSEEELRDFEIII</sequence>
<feature type="transmembrane region" description="Helical" evidence="18">
    <location>
        <begin position="138"/>
        <end position="157"/>
    </location>
</feature>
<evidence type="ECO:0000256" key="10">
    <source>
        <dbReference type="ARBA" id="ARBA00022982"/>
    </source>
</evidence>
<dbReference type="InterPro" id="IPR019329">
    <property type="entry name" value="NADH_UbQ_OxRdtase_ESSS_su"/>
</dbReference>
<evidence type="ECO:0000313" key="20">
    <source>
        <dbReference type="WBParaSite" id="jg8021"/>
    </source>
</evidence>
<keyword evidence="10" id="KW-0249">Electron transport</keyword>
<dbReference type="GO" id="GO:0005743">
    <property type="term" value="C:mitochondrial inner membrane"/>
    <property type="evidence" value="ECO:0007669"/>
    <property type="project" value="UniProtKB-SubCell"/>
</dbReference>
<keyword evidence="7 18" id="KW-0812">Transmembrane</keyword>
<evidence type="ECO:0000256" key="12">
    <source>
        <dbReference type="ARBA" id="ARBA00023128"/>
    </source>
</evidence>